<comment type="subcellular location">
    <subcellularLocation>
        <location evidence="1">Cell membrane</location>
        <topology evidence="1">Multi-pass membrane protein</topology>
    </subcellularLocation>
</comment>
<evidence type="ECO:0000256" key="3">
    <source>
        <dbReference type="ARBA" id="ARBA00022475"/>
    </source>
</evidence>
<dbReference type="InterPro" id="IPR011701">
    <property type="entry name" value="MFS"/>
</dbReference>
<comment type="caution">
    <text evidence="9">The sequence shown here is derived from an EMBL/GenBank/DDBJ whole genome shotgun (WGS) entry which is preliminary data.</text>
</comment>
<evidence type="ECO:0000256" key="4">
    <source>
        <dbReference type="ARBA" id="ARBA00022692"/>
    </source>
</evidence>
<evidence type="ECO:0000256" key="7">
    <source>
        <dbReference type="SAM" id="Phobius"/>
    </source>
</evidence>
<feature type="transmembrane region" description="Helical" evidence="7">
    <location>
        <begin position="306"/>
        <end position="327"/>
    </location>
</feature>
<feature type="transmembrane region" description="Helical" evidence="7">
    <location>
        <begin position="269"/>
        <end position="294"/>
    </location>
</feature>
<dbReference type="InterPro" id="IPR020846">
    <property type="entry name" value="MFS_dom"/>
</dbReference>
<feature type="transmembrane region" description="Helical" evidence="7">
    <location>
        <begin position="406"/>
        <end position="425"/>
    </location>
</feature>
<dbReference type="InterPro" id="IPR036259">
    <property type="entry name" value="MFS_trans_sf"/>
</dbReference>
<keyword evidence="6 7" id="KW-0472">Membrane</keyword>
<dbReference type="SUPFAM" id="SSF103473">
    <property type="entry name" value="MFS general substrate transporter"/>
    <property type="match status" value="1"/>
</dbReference>
<feature type="transmembrane region" description="Helical" evidence="7">
    <location>
        <begin position="228"/>
        <end position="248"/>
    </location>
</feature>
<protein>
    <submittedName>
        <fullName evidence="9">MFS transporter</fullName>
    </submittedName>
</protein>
<dbReference type="GO" id="GO:0022857">
    <property type="term" value="F:transmembrane transporter activity"/>
    <property type="evidence" value="ECO:0007669"/>
    <property type="project" value="InterPro"/>
</dbReference>
<dbReference type="RefSeq" id="WP_149320681.1">
    <property type="nucleotide sequence ID" value="NZ_JARWAH010000001.1"/>
</dbReference>
<feature type="domain" description="Major facilitator superfamily (MFS) profile" evidence="8">
    <location>
        <begin position="16"/>
        <end position="500"/>
    </location>
</feature>
<feature type="transmembrane region" description="Helical" evidence="7">
    <location>
        <begin position="468"/>
        <end position="495"/>
    </location>
</feature>
<keyword evidence="10" id="KW-1185">Reference proteome</keyword>
<dbReference type="GO" id="GO:0005886">
    <property type="term" value="C:plasma membrane"/>
    <property type="evidence" value="ECO:0007669"/>
    <property type="project" value="UniProtKB-SubCell"/>
</dbReference>
<evidence type="ECO:0000256" key="6">
    <source>
        <dbReference type="ARBA" id="ARBA00023136"/>
    </source>
</evidence>
<feature type="transmembrane region" description="Helical" evidence="7">
    <location>
        <begin position="202"/>
        <end position="222"/>
    </location>
</feature>
<evidence type="ECO:0000313" key="10">
    <source>
        <dbReference type="Proteomes" id="UP000324260"/>
    </source>
</evidence>
<organism evidence="9 10">
    <name type="scientific">Halomonas eurihalina</name>
    <dbReference type="NCBI Taxonomy" id="42566"/>
    <lineage>
        <taxon>Bacteria</taxon>
        <taxon>Pseudomonadati</taxon>
        <taxon>Pseudomonadota</taxon>
        <taxon>Gammaproteobacteria</taxon>
        <taxon>Oceanospirillales</taxon>
        <taxon>Halomonadaceae</taxon>
        <taxon>Halomonas</taxon>
    </lineage>
</organism>
<evidence type="ECO:0000313" key="9">
    <source>
        <dbReference type="EMBL" id="TZG41490.1"/>
    </source>
</evidence>
<dbReference type="Pfam" id="PF07690">
    <property type="entry name" value="MFS_1"/>
    <property type="match status" value="1"/>
</dbReference>
<reference evidence="9 10" key="1">
    <citation type="submission" date="2019-08" db="EMBL/GenBank/DDBJ databases">
        <title>Draft Genome Sequence of Halomonas eurihalina Isolated from Preserved Hide-surface.</title>
        <authorList>
            <person name="Hussain S.A."/>
            <person name="Xu A."/>
            <person name="Sarker M."/>
            <person name="Sommers C."/>
        </authorList>
    </citation>
    <scope>NUCLEOTIDE SEQUENCE [LARGE SCALE GENOMIC DNA]</scope>
    <source>
        <strain evidence="9 10">MS1</strain>
    </source>
</reference>
<keyword evidence="2" id="KW-0813">Transport</keyword>
<evidence type="ECO:0000256" key="2">
    <source>
        <dbReference type="ARBA" id="ARBA00022448"/>
    </source>
</evidence>
<feature type="transmembrane region" description="Helical" evidence="7">
    <location>
        <begin position="52"/>
        <end position="70"/>
    </location>
</feature>
<evidence type="ECO:0000259" key="8">
    <source>
        <dbReference type="PROSITE" id="PS50850"/>
    </source>
</evidence>
<dbReference type="Gene3D" id="1.20.1720.10">
    <property type="entry name" value="Multidrug resistance protein D"/>
    <property type="match status" value="1"/>
</dbReference>
<dbReference type="CDD" id="cd17321">
    <property type="entry name" value="MFS_MMR_MDR_like"/>
    <property type="match status" value="1"/>
</dbReference>
<dbReference type="PRINTS" id="PR01035">
    <property type="entry name" value="TCRTETA"/>
</dbReference>
<keyword evidence="3" id="KW-1003">Cell membrane</keyword>
<feature type="transmembrane region" description="Helical" evidence="7">
    <location>
        <begin position="82"/>
        <end position="101"/>
    </location>
</feature>
<sequence length="503" mass="52483">MMTTASPRAQLQEWIGLAVLTLPTALLGLDVTLLYLVLPALAADLQPTNTQALWIMDAYGFLIAGCLITMGTLGDRIGRRRLLMIGATAFGIVSVLAAYATSPGILIAARALLGIAGATLMPSTLALITNMFVDAHQRALAIGVWATAFSLGMVAGPLVGGALLAQFWWGAAFLVALPVVGILLLAAPFCLPEFKAPHSGRFDLGSVALSLAAILQTIYALKHLVDKGVTFSGIATLLAGVAFGLWFVRRQHRLATPLLDMRLFHSPAFNAALGILLIGLMSVGGIMLLVTQYLQLVADLTPMVAGMWMAPPALAMFIAALTAPLMVRRFPASLVVAGTLTVSTLGYLLLASVDGPTEVMTVVVGFSLVYLGLGAIAALGTDLVVGSAPPEMAGAASAMSETVQELGVALGVAILGSLTTLVYRLQLTPHRPNDLPPDLALKLEDGLWGASSIVQRLSPELLIQAKQAFIAGMNLSAMVAGAGILTLALLSALWLRSPRPQQC</sequence>
<name>A0A5D9DEF6_HALER</name>
<dbReference type="AlphaFoldDB" id="A0A5D9DEF6"/>
<dbReference type="EMBL" id="VTPU01000001">
    <property type="protein sequence ID" value="TZG41490.1"/>
    <property type="molecule type" value="Genomic_DNA"/>
</dbReference>
<accession>A0A5D9DEF6</accession>
<feature type="transmembrane region" description="Helical" evidence="7">
    <location>
        <begin position="359"/>
        <end position="385"/>
    </location>
</feature>
<dbReference type="Gene3D" id="1.20.1250.20">
    <property type="entry name" value="MFS general substrate transporter like domains"/>
    <property type="match status" value="1"/>
</dbReference>
<dbReference type="InterPro" id="IPR001958">
    <property type="entry name" value="Tet-R_TetA/multi-R_MdtG-like"/>
</dbReference>
<keyword evidence="4 7" id="KW-0812">Transmembrane</keyword>
<evidence type="ECO:0000256" key="1">
    <source>
        <dbReference type="ARBA" id="ARBA00004651"/>
    </source>
</evidence>
<feature type="transmembrane region" description="Helical" evidence="7">
    <location>
        <begin position="107"/>
        <end position="128"/>
    </location>
</feature>
<dbReference type="PANTHER" id="PTHR42718:SF47">
    <property type="entry name" value="METHYL VIOLOGEN RESISTANCE PROTEIN SMVA"/>
    <property type="match status" value="1"/>
</dbReference>
<feature type="transmembrane region" description="Helical" evidence="7">
    <location>
        <begin position="334"/>
        <end position="353"/>
    </location>
</feature>
<gene>
    <name evidence="9" type="ORF">FZZ93_02160</name>
</gene>
<dbReference type="PROSITE" id="PS50850">
    <property type="entry name" value="MFS"/>
    <property type="match status" value="1"/>
</dbReference>
<feature type="transmembrane region" description="Helical" evidence="7">
    <location>
        <begin position="167"/>
        <end position="190"/>
    </location>
</feature>
<dbReference type="PANTHER" id="PTHR42718">
    <property type="entry name" value="MAJOR FACILITATOR SUPERFAMILY MULTIDRUG TRANSPORTER MFSC"/>
    <property type="match status" value="1"/>
</dbReference>
<evidence type="ECO:0000256" key="5">
    <source>
        <dbReference type="ARBA" id="ARBA00022989"/>
    </source>
</evidence>
<feature type="transmembrane region" description="Helical" evidence="7">
    <location>
        <begin position="140"/>
        <end position="161"/>
    </location>
</feature>
<proteinExistence type="predicted"/>
<dbReference type="OrthoDB" id="9812221at2"/>
<keyword evidence="5 7" id="KW-1133">Transmembrane helix</keyword>
<dbReference type="Proteomes" id="UP000324260">
    <property type="component" value="Unassembled WGS sequence"/>
</dbReference>